<reference evidence="2 3" key="1">
    <citation type="journal article" date="2019" name="Sci. Rep.">
        <title>Orb-weaving spider Araneus ventricosus genome elucidates the spidroin gene catalogue.</title>
        <authorList>
            <person name="Kono N."/>
            <person name="Nakamura H."/>
            <person name="Ohtoshi R."/>
            <person name="Moran D.A.P."/>
            <person name="Shinohara A."/>
            <person name="Yoshida Y."/>
            <person name="Fujiwara M."/>
            <person name="Mori M."/>
            <person name="Tomita M."/>
            <person name="Arakawa K."/>
        </authorList>
    </citation>
    <scope>NUCLEOTIDE SEQUENCE [LARGE SCALE GENOMIC DNA]</scope>
</reference>
<feature type="transmembrane region" description="Helical" evidence="1">
    <location>
        <begin position="73"/>
        <end position="92"/>
    </location>
</feature>
<evidence type="ECO:0000313" key="3">
    <source>
        <dbReference type="Proteomes" id="UP000499080"/>
    </source>
</evidence>
<evidence type="ECO:0000313" key="2">
    <source>
        <dbReference type="EMBL" id="GBM38584.1"/>
    </source>
</evidence>
<keyword evidence="1" id="KW-0472">Membrane</keyword>
<protein>
    <submittedName>
        <fullName evidence="2">Uncharacterized protein</fullName>
    </submittedName>
</protein>
<comment type="caution">
    <text evidence="2">The sequence shown here is derived from an EMBL/GenBank/DDBJ whole genome shotgun (WGS) entry which is preliminary data.</text>
</comment>
<dbReference type="EMBL" id="BGPR01000872">
    <property type="protein sequence ID" value="GBM38584.1"/>
    <property type="molecule type" value="Genomic_DNA"/>
</dbReference>
<dbReference type="AlphaFoldDB" id="A0A4Y2FGC0"/>
<evidence type="ECO:0000256" key="1">
    <source>
        <dbReference type="SAM" id="Phobius"/>
    </source>
</evidence>
<dbReference type="Proteomes" id="UP000499080">
    <property type="component" value="Unassembled WGS sequence"/>
</dbReference>
<accession>A0A4Y2FGC0</accession>
<sequence length="93" mass="10787">MEDAKVLRAHCWSTYLCECLCQFHCRNTVDYVSHLTSTEHEPFQLGLDFLFHRGHSLDLYVHHQLHSNPDAPVVLSFLSGNMLLLITSIVFTW</sequence>
<name>A0A4Y2FGC0_ARAVE</name>
<gene>
    <name evidence="2" type="ORF">AVEN_71690_1</name>
</gene>
<keyword evidence="1" id="KW-1133">Transmembrane helix</keyword>
<proteinExistence type="predicted"/>
<keyword evidence="1" id="KW-0812">Transmembrane</keyword>
<organism evidence="2 3">
    <name type="scientific">Araneus ventricosus</name>
    <name type="common">Orbweaver spider</name>
    <name type="synonym">Epeira ventricosa</name>
    <dbReference type="NCBI Taxonomy" id="182803"/>
    <lineage>
        <taxon>Eukaryota</taxon>
        <taxon>Metazoa</taxon>
        <taxon>Ecdysozoa</taxon>
        <taxon>Arthropoda</taxon>
        <taxon>Chelicerata</taxon>
        <taxon>Arachnida</taxon>
        <taxon>Araneae</taxon>
        <taxon>Araneomorphae</taxon>
        <taxon>Entelegynae</taxon>
        <taxon>Araneoidea</taxon>
        <taxon>Araneidae</taxon>
        <taxon>Araneus</taxon>
    </lineage>
</organism>
<keyword evidence="3" id="KW-1185">Reference proteome</keyword>